<keyword evidence="1" id="KW-0175">Coiled coil</keyword>
<dbReference type="AlphaFoldDB" id="A0A1B6JRS1"/>
<name>A0A1B6JRS1_9HEMI</name>
<reference evidence="2" key="1">
    <citation type="submission" date="2015-11" db="EMBL/GenBank/DDBJ databases">
        <title>De novo transcriptome assembly of four potential Pierce s Disease insect vectors from Arizona vineyards.</title>
        <authorList>
            <person name="Tassone E.E."/>
        </authorList>
    </citation>
    <scope>NUCLEOTIDE SEQUENCE</scope>
</reference>
<evidence type="ECO:0000313" key="2">
    <source>
        <dbReference type="EMBL" id="JAT01878.1"/>
    </source>
</evidence>
<feature type="coiled-coil region" evidence="1">
    <location>
        <begin position="28"/>
        <end position="62"/>
    </location>
</feature>
<gene>
    <name evidence="2" type="ORF">g.35325</name>
</gene>
<protein>
    <submittedName>
        <fullName evidence="2">Uncharacterized protein</fullName>
    </submittedName>
</protein>
<proteinExistence type="predicted"/>
<accession>A0A1B6JRS1</accession>
<dbReference type="EMBL" id="GECU01005829">
    <property type="protein sequence ID" value="JAT01878.1"/>
    <property type="molecule type" value="Transcribed_RNA"/>
</dbReference>
<evidence type="ECO:0000256" key="1">
    <source>
        <dbReference type="SAM" id="Coils"/>
    </source>
</evidence>
<sequence length="116" mass="13540">MKLDQLTSYYNLKIDHLSELLERNIQDEEHAKETVKKFEMELKELFARISELTVEKNDLIKEEEKIKHDLVDLRVILSNIKKEIACFEKLELMVLNTTPLLLVDAPDTTSIPVSDN</sequence>
<organism evidence="2">
    <name type="scientific">Homalodisca liturata</name>
    <dbReference type="NCBI Taxonomy" id="320908"/>
    <lineage>
        <taxon>Eukaryota</taxon>
        <taxon>Metazoa</taxon>
        <taxon>Ecdysozoa</taxon>
        <taxon>Arthropoda</taxon>
        <taxon>Hexapoda</taxon>
        <taxon>Insecta</taxon>
        <taxon>Pterygota</taxon>
        <taxon>Neoptera</taxon>
        <taxon>Paraneoptera</taxon>
        <taxon>Hemiptera</taxon>
        <taxon>Auchenorrhyncha</taxon>
        <taxon>Membracoidea</taxon>
        <taxon>Cicadellidae</taxon>
        <taxon>Cicadellinae</taxon>
        <taxon>Proconiini</taxon>
        <taxon>Homalodisca</taxon>
    </lineage>
</organism>